<evidence type="ECO:0000256" key="7">
    <source>
        <dbReference type="ARBA" id="ARBA00022605"/>
    </source>
</evidence>
<evidence type="ECO:0000256" key="2">
    <source>
        <dbReference type="ARBA" id="ARBA00011881"/>
    </source>
</evidence>
<dbReference type="InterPro" id="IPR024074">
    <property type="entry name" value="AS_cat/multimer_dom_body"/>
</dbReference>
<dbReference type="InterPro" id="IPR048267">
    <property type="entry name" value="Arginosuc_syn_N"/>
</dbReference>
<keyword evidence="6" id="KW-0436">Ligase</keyword>
<proteinExistence type="inferred from homology"/>
<dbReference type="CDD" id="cd01999">
    <property type="entry name" value="ASS"/>
    <property type="match status" value="1"/>
</dbReference>
<dbReference type="GO" id="GO:0005524">
    <property type="term" value="F:ATP binding"/>
    <property type="evidence" value="ECO:0007669"/>
    <property type="project" value="UniProtKB-KW"/>
</dbReference>
<keyword evidence="9" id="KW-0067">ATP-binding</keyword>
<organism evidence="14 15">
    <name type="scientific">Zancudomyces culisetae</name>
    <name type="common">Gut fungus</name>
    <name type="synonym">Smittium culisetae</name>
    <dbReference type="NCBI Taxonomy" id="1213189"/>
    <lineage>
        <taxon>Eukaryota</taxon>
        <taxon>Fungi</taxon>
        <taxon>Fungi incertae sedis</taxon>
        <taxon>Zoopagomycota</taxon>
        <taxon>Kickxellomycotina</taxon>
        <taxon>Harpellomycetes</taxon>
        <taxon>Harpellales</taxon>
        <taxon>Legeriomycetaceae</taxon>
        <taxon>Zancudomyces</taxon>
    </lineage>
</organism>
<dbReference type="InterPro" id="IPR023434">
    <property type="entry name" value="Arginosuc_synth_type_1_subfam"/>
</dbReference>
<dbReference type="UniPathway" id="UPA00068">
    <property type="reaction ID" value="UER00113"/>
</dbReference>
<dbReference type="InterPro" id="IPR014729">
    <property type="entry name" value="Rossmann-like_a/b/a_fold"/>
</dbReference>
<feature type="domain" description="Arginosuccinate synthase C-terminal" evidence="13">
    <location>
        <begin position="178"/>
        <end position="402"/>
    </location>
</feature>
<dbReference type="GO" id="GO:0006526">
    <property type="term" value="P:L-arginine biosynthetic process"/>
    <property type="evidence" value="ECO:0007669"/>
    <property type="project" value="UniProtKB-UniPathway"/>
</dbReference>
<dbReference type="InterPro" id="IPR048268">
    <property type="entry name" value="Arginosuc_syn_C"/>
</dbReference>
<name>A0A1R1PY96_ZANCU</name>
<dbReference type="Pfam" id="PF20979">
    <property type="entry name" value="Arginosuc_syn_C"/>
    <property type="match status" value="1"/>
</dbReference>
<dbReference type="Pfam" id="PF00764">
    <property type="entry name" value="Arginosuc_synth"/>
    <property type="match status" value="1"/>
</dbReference>
<dbReference type="PANTHER" id="PTHR11587:SF2">
    <property type="entry name" value="ARGININOSUCCINATE SYNTHASE"/>
    <property type="match status" value="1"/>
</dbReference>
<keyword evidence="5" id="KW-0055">Arginine biosynthesis</keyword>
<evidence type="ECO:0000256" key="4">
    <source>
        <dbReference type="ARBA" id="ARBA00014810"/>
    </source>
</evidence>
<dbReference type="EC" id="6.3.4.5" evidence="3"/>
<dbReference type="NCBIfam" id="NF001770">
    <property type="entry name" value="PRK00509.1"/>
    <property type="match status" value="1"/>
</dbReference>
<dbReference type="SUPFAM" id="SSF69864">
    <property type="entry name" value="Argininosuccinate synthetase, C-terminal domain"/>
    <property type="match status" value="1"/>
</dbReference>
<dbReference type="InterPro" id="IPR018223">
    <property type="entry name" value="Arginosuc_synth_CS"/>
</dbReference>
<evidence type="ECO:0000313" key="15">
    <source>
        <dbReference type="Proteomes" id="UP000188320"/>
    </source>
</evidence>
<reference evidence="15" key="1">
    <citation type="submission" date="2017-01" db="EMBL/GenBank/DDBJ databases">
        <authorList>
            <person name="Wang Y."/>
            <person name="White M."/>
            <person name="Kvist S."/>
            <person name="Moncalvo J.-M."/>
        </authorList>
    </citation>
    <scope>NUCLEOTIDE SEQUENCE [LARGE SCALE GENOMIC DNA]</scope>
    <source>
        <strain evidence="15">COL-18-3</strain>
    </source>
</reference>
<dbReference type="GO" id="GO:0000053">
    <property type="term" value="P:argininosuccinate metabolic process"/>
    <property type="evidence" value="ECO:0007669"/>
    <property type="project" value="TreeGrafter"/>
</dbReference>
<dbReference type="FunFam" id="3.40.50.620:FF:000019">
    <property type="entry name" value="Argininosuccinate synthase"/>
    <property type="match status" value="1"/>
</dbReference>
<protein>
    <recommendedName>
        <fullName evidence="4">Argininosuccinate synthase</fullName>
        <ecNumber evidence="3">6.3.4.5</ecNumber>
    </recommendedName>
    <alternativeName>
        <fullName evidence="10">Citrulline--aspartate ligase</fullName>
    </alternativeName>
</protein>
<dbReference type="AlphaFoldDB" id="A0A1R1PY96"/>
<accession>A0A1R1PY96</accession>
<keyword evidence="7" id="KW-0028">Amino-acid biosynthesis</keyword>
<dbReference type="GO" id="GO:0000050">
    <property type="term" value="P:urea cycle"/>
    <property type="evidence" value="ECO:0007669"/>
    <property type="project" value="TreeGrafter"/>
</dbReference>
<dbReference type="NCBIfam" id="TIGR00032">
    <property type="entry name" value="argG"/>
    <property type="match status" value="1"/>
</dbReference>
<dbReference type="FunFam" id="3.90.1260.10:FF:000003">
    <property type="entry name" value="Argininosuccinate synthase"/>
    <property type="match status" value="1"/>
</dbReference>
<comment type="caution">
    <text evidence="14">The sequence shown here is derived from an EMBL/GenBank/DDBJ whole genome shotgun (WGS) entry which is preliminary data.</text>
</comment>
<evidence type="ECO:0000256" key="11">
    <source>
        <dbReference type="ARBA" id="ARBA00060987"/>
    </source>
</evidence>
<dbReference type="Gene3D" id="3.40.50.620">
    <property type="entry name" value="HUPs"/>
    <property type="match status" value="1"/>
</dbReference>
<comment type="subunit">
    <text evidence="2">Homotetramer.</text>
</comment>
<evidence type="ECO:0000256" key="1">
    <source>
        <dbReference type="ARBA" id="ARBA00004967"/>
    </source>
</evidence>
<comment type="pathway">
    <text evidence="1">Amino-acid biosynthesis; L-arginine biosynthesis; L-arginine from L-ornithine and carbamoyl phosphate: step 2/3.</text>
</comment>
<dbReference type="OrthoDB" id="1688907at2759"/>
<dbReference type="SUPFAM" id="SSF52402">
    <property type="entry name" value="Adenine nucleotide alpha hydrolases-like"/>
    <property type="match status" value="1"/>
</dbReference>
<dbReference type="Proteomes" id="UP000188320">
    <property type="component" value="Unassembled WGS sequence"/>
</dbReference>
<dbReference type="PANTHER" id="PTHR11587">
    <property type="entry name" value="ARGININOSUCCINATE SYNTHASE"/>
    <property type="match status" value="1"/>
</dbReference>
<evidence type="ECO:0000256" key="10">
    <source>
        <dbReference type="ARBA" id="ARBA00029916"/>
    </source>
</evidence>
<comment type="similarity">
    <text evidence="11">Belongs to the argininosuccinate synthase family. Type 1 subfamily.</text>
</comment>
<dbReference type="InterPro" id="IPR001518">
    <property type="entry name" value="Arginosuc_synth"/>
</dbReference>
<dbReference type="Gene3D" id="3.90.1260.10">
    <property type="entry name" value="Argininosuccinate synthetase, chain A, domain 2"/>
    <property type="match status" value="1"/>
</dbReference>
<dbReference type="PROSITE" id="PS00564">
    <property type="entry name" value="ARGININOSUCCIN_SYN_1"/>
    <property type="match status" value="1"/>
</dbReference>
<evidence type="ECO:0000259" key="12">
    <source>
        <dbReference type="Pfam" id="PF00764"/>
    </source>
</evidence>
<evidence type="ECO:0000259" key="13">
    <source>
        <dbReference type="Pfam" id="PF20979"/>
    </source>
</evidence>
<dbReference type="PROSITE" id="PS00565">
    <property type="entry name" value="ARGININOSUCCIN_SYN_2"/>
    <property type="match status" value="1"/>
</dbReference>
<dbReference type="EMBL" id="LSSK01000029">
    <property type="protein sequence ID" value="OMH85909.1"/>
    <property type="molecule type" value="Genomic_DNA"/>
</dbReference>
<evidence type="ECO:0000256" key="8">
    <source>
        <dbReference type="ARBA" id="ARBA00022741"/>
    </source>
</evidence>
<evidence type="ECO:0000313" key="14">
    <source>
        <dbReference type="EMBL" id="OMH85909.1"/>
    </source>
</evidence>
<evidence type="ECO:0000256" key="9">
    <source>
        <dbReference type="ARBA" id="ARBA00022840"/>
    </source>
</evidence>
<keyword evidence="15" id="KW-1185">Reference proteome</keyword>
<dbReference type="HAMAP" id="MF_00005">
    <property type="entry name" value="Arg_succ_synth_type1"/>
    <property type="match status" value="1"/>
</dbReference>
<evidence type="ECO:0000256" key="6">
    <source>
        <dbReference type="ARBA" id="ARBA00022598"/>
    </source>
</evidence>
<gene>
    <name evidence="14" type="ORF">AX774_g526</name>
</gene>
<evidence type="ECO:0000256" key="5">
    <source>
        <dbReference type="ARBA" id="ARBA00022571"/>
    </source>
</evidence>
<keyword evidence="8" id="KW-0547">Nucleotide-binding</keyword>
<feature type="domain" description="Arginosuccinate synthase-like N-terminal" evidence="12">
    <location>
        <begin position="5"/>
        <end position="169"/>
    </location>
</feature>
<sequence length="408" mass="46080">MSKGKVLLAYSGGLDTSCILKWLLEEGYEVMAYIADLGQEEDFEAAREKAIQIGASKVFVEDLRKEIVEEVIFPTVQANAIYENVYLLGTSIARPVIARKQIEIAKREGCQFVSHGCTGKGNDQVRFELAYRTLMPTIEVIAPWREPRFYQRFAGRADLLKYAAENGIPVSQTPSKPWSTDENIYHISYEAGILEDPNVTPPKDMWKLIVDPELAPNTPELITITFKEGVPVRVVNEGDKTEVTEPLELFMYLNTVARRNGIGRIDIVENRFIGIKSRGCYETPGGTILRKAHMDLEGLTMDREVRAYRDEHVSLQFGKQLYNGLYFSPECQLVRSIIPLTQTTVNGVVRLKLYKGNVDVLGRYSDTEKLYDMDESSMDVQGGFEPVDSEGFIRIQSIRLKKWGAGLN</sequence>
<evidence type="ECO:0000256" key="3">
    <source>
        <dbReference type="ARBA" id="ARBA00012286"/>
    </source>
</evidence>
<dbReference type="GO" id="GO:0005737">
    <property type="term" value="C:cytoplasm"/>
    <property type="evidence" value="ECO:0007669"/>
    <property type="project" value="TreeGrafter"/>
</dbReference>
<dbReference type="GO" id="GO:0004055">
    <property type="term" value="F:argininosuccinate synthase activity"/>
    <property type="evidence" value="ECO:0007669"/>
    <property type="project" value="UniProtKB-EC"/>
</dbReference>